<dbReference type="Proteomes" id="UP001186974">
    <property type="component" value="Unassembled WGS sequence"/>
</dbReference>
<sequence>MPSGEATAAISDSLAHPTSAPLVLSQHHDDGKHHLLLAASGSVATIKIPNIAEALAKHENLSIRIILTRSASEFLQGQSGEQPSLESLSKFPNVDGIYLDEDEWSEPWVRGGKILHIELRRWAHLLVVAPLSANSLAKIVGGLSDNLLLSVIRAWDTTGILDLPYYHSPSDPSASKDDVVANGTPADQVQPRKKIIIVAPAMNTAMWKHPVTKQHMKFLEGEWNVQNGGWFEVLRPIEKELACGDTGDGAMRNWKEIVEQIERSTKLSDARAEGS</sequence>
<proteinExistence type="predicted"/>
<keyword evidence="2" id="KW-1185">Reference proteome</keyword>
<protein>
    <submittedName>
        <fullName evidence="1">Uncharacterized protein</fullName>
    </submittedName>
</protein>
<name>A0ACC3E0A1_9PEZI</name>
<evidence type="ECO:0000313" key="2">
    <source>
        <dbReference type="Proteomes" id="UP001186974"/>
    </source>
</evidence>
<dbReference type="EMBL" id="JAWDJW010000001">
    <property type="protein sequence ID" value="KAK3082335.1"/>
    <property type="molecule type" value="Genomic_DNA"/>
</dbReference>
<evidence type="ECO:0000313" key="1">
    <source>
        <dbReference type="EMBL" id="KAK3082335.1"/>
    </source>
</evidence>
<accession>A0ACC3E0A1</accession>
<gene>
    <name evidence="1" type="ORF">LTS18_004247</name>
</gene>
<reference evidence="1" key="1">
    <citation type="submission" date="2024-09" db="EMBL/GenBank/DDBJ databases">
        <title>Black Yeasts Isolated from many extreme environments.</title>
        <authorList>
            <person name="Coleine C."/>
            <person name="Stajich J.E."/>
            <person name="Selbmann L."/>
        </authorList>
    </citation>
    <scope>NUCLEOTIDE SEQUENCE</scope>
    <source>
        <strain evidence="1">CCFEE 5737</strain>
    </source>
</reference>
<comment type="caution">
    <text evidence="1">The sequence shown here is derived from an EMBL/GenBank/DDBJ whole genome shotgun (WGS) entry which is preliminary data.</text>
</comment>
<organism evidence="1 2">
    <name type="scientific">Coniosporium uncinatum</name>
    <dbReference type="NCBI Taxonomy" id="93489"/>
    <lineage>
        <taxon>Eukaryota</taxon>
        <taxon>Fungi</taxon>
        <taxon>Dikarya</taxon>
        <taxon>Ascomycota</taxon>
        <taxon>Pezizomycotina</taxon>
        <taxon>Dothideomycetes</taxon>
        <taxon>Dothideomycetes incertae sedis</taxon>
        <taxon>Coniosporium</taxon>
    </lineage>
</organism>